<gene>
    <name evidence="2" type="ORF">SAMN06264365_110266</name>
</gene>
<accession>A0A239C217</accession>
<evidence type="ECO:0000313" key="3">
    <source>
        <dbReference type="Proteomes" id="UP000198415"/>
    </source>
</evidence>
<dbReference type="EMBL" id="FZNR01000010">
    <property type="protein sequence ID" value="SNS14345.1"/>
    <property type="molecule type" value="Genomic_DNA"/>
</dbReference>
<dbReference type="AlphaFoldDB" id="A0A239C217"/>
<keyword evidence="3" id="KW-1185">Reference proteome</keyword>
<evidence type="ECO:0000256" key="1">
    <source>
        <dbReference type="SAM" id="MobiDB-lite"/>
    </source>
</evidence>
<protein>
    <submittedName>
        <fullName evidence="2">Phage tail protein domain-containing protein</fullName>
    </submittedName>
</protein>
<dbReference type="InterPro" id="IPR006521">
    <property type="entry name" value="Tail_protein_I"/>
</dbReference>
<reference evidence="2 3" key="1">
    <citation type="submission" date="2017-06" db="EMBL/GenBank/DDBJ databases">
        <authorList>
            <person name="Kim H.J."/>
            <person name="Triplett B.A."/>
        </authorList>
    </citation>
    <scope>NUCLEOTIDE SEQUENCE [LARGE SCALE GENOMIC DNA]</scope>
    <source>
        <strain evidence="2 3">DSM 43151</strain>
    </source>
</reference>
<dbReference type="NCBIfam" id="TIGR02242">
    <property type="entry name" value="tail_TIGR02242"/>
    <property type="match status" value="1"/>
</dbReference>
<dbReference type="InterPro" id="IPR011748">
    <property type="entry name" value="Unchr_phage_tail-like"/>
</dbReference>
<organism evidence="2 3">
    <name type="scientific">Actinoplanes regularis</name>
    <dbReference type="NCBI Taxonomy" id="52697"/>
    <lineage>
        <taxon>Bacteria</taxon>
        <taxon>Bacillati</taxon>
        <taxon>Actinomycetota</taxon>
        <taxon>Actinomycetes</taxon>
        <taxon>Micromonosporales</taxon>
        <taxon>Micromonosporaceae</taxon>
        <taxon>Actinoplanes</taxon>
    </lineage>
</organism>
<feature type="region of interest" description="Disordered" evidence="1">
    <location>
        <begin position="399"/>
        <end position="454"/>
    </location>
</feature>
<evidence type="ECO:0000313" key="2">
    <source>
        <dbReference type="EMBL" id="SNS14345.1"/>
    </source>
</evidence>
<dbReference type="Proteomes" id="UP000198415">
    <property type="component" value="Unassembled WGS sequence"/>
</dbReference>
<dbReference type="Pfam" id="PF09684">
    <property type="entry name" value="Tail_P2_I"/>
    <property type="match status" value="1"/>
</dbReference>
<name>A0A239C217_9ACTN</name>
<dbReference type="RefSeq" id="WP_179277287.1">
    <property type="nucleotide sequence ID" value="NZ_BOMU01000062.1"/>
</dbReference>
<sequence length="454" mass="47608">MSARRWLSGGDWSTAHLDGLEVDGAALRLASAAPGLARHGFAMVPAGAPSGAEIDSTSADRWRAVHLRIADPLPPGCWLRIWLLVDPTAGSGVPAPPDPVSADDDRGAVPTPPGRWRAAALSALDARVLCPAAGSLWVAVELGGTGAATPRISDLQAATGDDGPVTELPVVYRRVTALASGTADRETDGGDGLLGRYLGLLADQLTRTSSILTELPALLDPWATSDRADAPWLDRLARWVAVDPEQLPEDEAGRRETVATAAERHGWRGTRRGLLDQVRRETGLAVDIVEPLAAEHVWRLDQRPGTSALGLSTGLAAADQGPPVLDRNAVLDASMLIDSADAGLPVHARSAHRICVHVPGGTPGQIAAVDRVVQRERPAHVLARTCATTEDSRIPLRVGVGTVPGPDPRRRGLPNDTARHPHIDGPGQRIGGARLPAATPEHPAHDSEPTGDLP</sequence>
<proteinExistence type="predicted"/>